<dbReference type="OrthoDB" id="4348522at2759"/>
<accession>A0A8J6DDP9</accession>
<sequence>MRLTKGTLMTRALVELTSEFESIKYGMVAVTKSSIKEMLKGVKVEVGDEQDNIICLKELKAGFEAFQMPCSYVFHDDCIE</sequence>
<evidence type="ECO:0000313" key="2">
    <source>
        <dbReference type="Proteomes" id="UP000701853"/>
    </source>
</evidence>
<dbReference type="InterPro" id="IPR013083">
    <property type="entry name" value="Znf_RING/FYVE/PHD"/>
</dbReference>
<dbReference type="Gene3D" id="3.30.40.10">
    <property type="entry name" value="Zinc/RING finger domain, C3HC4 (zinc finger)"/>
    <property type="match status" value="1"/>
</dbReference>
<dbReference type="EMBL" id="JAHUZN010000002">
    <property type="protein sequence ID" value="KAG8501128.1"/>
    <property type="molecule type" value="Genomic_DNA"/>
</dbReference>
<evidence type="ECO:0000313" key="1">
    <source>
        <dbReference type="EMBL" id="KAG8501128.1"/>
    </source>
</evidence>
<dbReference type="AlphaFoldDB" id="A0A8J6DDP9"/>
<name>A0A8J6DDP9_9ROSI</name>
<comment type="caution">
    <text evidence="1">The sequence shown here is derived from an EMBL/GenBank/DDBJ whole genome shotgun (WGS) entry which is preliminary data.</text>
</comment>
<evidence type="ECO:0008006" key="3">
    <source>
        <dbReference type="Google" id="ProtNLM"/>
    </source>
</evidence>
<protein>
    <recommendedName>
        <fullName evidence="3">RING-type domain-containing protein</fullName>
    </recommendedName>
</protein>
<dbReference type="Proteomes" id="UP000701853">
    <property type="component" value="Chromosome 2"/>
</dbReference>
<proteinExistence type="predicted"/>
<dbReference type="SUPFAM" id="SSF57850">
    <property type="entry name" value="RING/U-box"/>
    <property type="match status" value="1"/>
</dbReference>
<organism evidence="1 2">
    <name type="scientific">Gossypium anomalum</name>
    <dbReference type="NCBI Taxonomy" id="47600"/>
    <lineage>
        <taxon>Eukaryota</taxon>
        <taxon>Viridiplantae</taxon>
        <taxon>Streptophyta</taxon>
        <taxon>Embryophyta</taxon>
        <taxon>Tracheophyta</taxon>
        <taxon>Spermatophyta</taxon>
        <taxon>Magnoliopsida</taxon>
        <taxon>eudicotyledons</taxon>
        <taxon>Gunneridae</taxon>
        <taxon>Pentapetalae</taxon>
        <taxon>rosids</taxon>
        <taxon>malvids</taxon>
        <taxon>Malvales</taxon>
        <taxon>Malvaceae</taxon>
        <taxon>Malvoideae</taxon>
        <taxon>Gossypium</taxon>
    </lineage>
</organism>
<gene>
    <name evidence="1" type="ORF">CXB51_003257</name>
</gene>
<reference evidence="1 2" key="1">
    <citation type="journal article" date="2021" name="bioRxiv">
        <title>The Gossypium anomalum genome as a resource for cotton improvement and evolutionary analysis of hybrid incompatibility.</title>
        <authorList>
            <person name="Grover C.E."/>
            <person name="Yuan D."/>
            <person name="Arick M.A."/>
            <person name="Miller E.R."/>
            <person name="Hu G."/>
            <person name="Peterson D.G."/>
            <person name="Wendel J.F."/>
            <person name="Udall J.A."/>
        </authorList>
    </citation>
    <scope>NUCLEOTIDE SEQUENCE [LARGE SCALE GENOMIC DNA]</scope>
    <source>
        <strain evidence="1">JFW-Udall</strain>
        <tissue evidence="1">Leaf</tissue>
    </source>
</reference>
<keyword evidence="2" id="KW-1185">Reference proteome</keyword>